<dbReference type="InterPro" id="IPR000727">
    <property type="entry name" value="T_SNARE_dom"/>
</dbReference>
<evidence type="ECO:0000256" key="5">
    <source>
        <dbReference type="ARBA" id="ARBA00022824"/>
    </source>
</evidence>
<evidence type="ECO:0000256" key="8">
    <source>
        <dbReference type="ARBA" id="ARBA00023034"/>
    </source>
</evidence>
<gene>
    <name evidence="15" type="ORF">DVH24_028824</name>
</gene>
<proteinExistence type="inferred from homology"/>
<evidence type="ECO:0000256" key="6">
    <source>
        <dbReference type="ARBA" id="ARBA00022927"/>
    </source>
</evidence>
<keyword evidence="16" id="KW-1185">Reference proteome</keyword>
<evidence type="ECO:0000256" key="9">
    <source>
        <dbReference type="ARBA" id="ARBA00023054"/>
    </source>
</evidence>
<evidence type="ECO:0000313" key="15">
    <source>
        <dbReference type="EMBL" id="RXH87324.1"/>
    </source>
</evidence>
<comment type="subcellular location">
    <subcellularLocation>
        <location evidence="1">Endoplasmic reticulum membrane</location>
        <topology evidence="1">Single-pass type IV membrane protein</topology>
    </subcellularLocation>
    <subcellularLocation>
        <location evidence="2">Golgi apparatus membrane</location>
        <topology evidence="2">Single-pass type IV membrane protein</topology>
    </subcellularLocation>
</comment>
<dbReference type="PANTHER" id="PTHR12791">
    <property type="entry name" value="GOLGI SNARE BET1-RELATED"/>
    <property type="match status" value="1"/>
</dbReference>
<dbReference type="EMBL" id="RDQH01000336">
    <property type="protein sequence ID" value="RXH87324.1"/>
    <property type="molecule type" value="Genomic_DNA"/>
</dbReference>
<evidence type="ECO:0000256" key="10">
    <source>
        <dbReference type="ARBA" id="ARBA00023136"/>
    </source>
</evidence>
<comment type="caution">
    <text evidence="15">The sequence shown here is derived from an EMBL/GenBank/DDBJ whole genome shotgun (WGS) entry which is preliminary data.</text>
</comment>
<keyword evidence="3" id="KW-0813">Transport</keyword>
<reference evidence="15 16" key="1">
    <citation type="submission" date="2018-10" db="EMBL/GenBank/DDBJ databases">
        <title>A high-quality apple genome assembly.</title>
        <authorList>
            <person name="Hu J."/>
        </authorList>
    </citation>
    <scope>NUCLEOTIDE SEQUENCE [LARGE SCALE GENOMIC DNA]</scope>
    <source>
        <strain evidence="16">cv. HFTH1</strain>
        <tissue evidence="15">Young leaf</tissue>
    </source>
</reference>
<evidence type="ECO:0000256" key="13">
    <source>
        <dbReference type="SAM" id="Phobius"/>
    </source>
</evidence>
<dbReference type="CDD" id="cd15853">
    <property type="entry name" value="SNARE_Bet1"/>
    <property type="match status" value="1"/>
</dbReference>
<evidence type="ECO:0000256" key="11">
    <source>
        <dbReference type="ARBA" id="ARBA00037962"/>
    </source>
</evidence>
<evidence type="ECO:0000313" key="16">
    <source>
        <dbReference type="Proteomes" id="UP000290289"/>
    </source>
</evidence>
<keyword evidence="9" id="KW-0175">Coiled coil</keyword>
<protein>
    <recommendedName>
        <fullName evidence="14">t-SNARE coiled-coil homology domain-containing protein</fullName>
    </recommendedName>
</protein>
<dbReference type="STRING" id="3750.A0A498IYY6"/>
<evidence type="ECO:0000256" key="3">
    <source>
        <dbReference type="ARBA" id="ARBA00022448"/>
    </source>
</evidence>
<keyword evidence="4 13" id="KW-0812">Transmembrane</keyword>
<dbReference type="Gene3D" id="1.20.5.110">
    <property type="match status" value="1"/>
</dbReference>
<accession>A0A498IYY6</accession>
<evidence type="ECO:0000256" key="2">
    <source>
        <dbReference type="ARBA" id="ARBA00004409"/>
    </source>
</evidence>
<keyword evidence="10 13" id="KW-0472">Membrane</keyword>
<dbReference type="InterPro" id="IPR039899">
    <property type="entry name" value="BET1_SNARE"/>
</dbReference>
<dbReference type="FunFam" id="1.20.5.110:FF:000033">
    <property type="entry name" value="bet1-like SNARE 1-1"/>
    <property type="match status" value="1"/>
</dbReference>
<dbReference type="GO" id="GO:0000139">
    <property type="term" value="C:Golgi membrane"/>
    <property type="evidence" value="ECO:0007669"/>
    <property type="project" value="UniProtKB-SubCell"/>
</dbReference>
<feature type="transmembrane region" description="Helical" evidence="13">
    <location>
        <begin position="178"/>
        <end position="196"/>
    </location>
</feature>
<sequence length="202" mass="22698">MINNQYLQTSTENEPAMRASRGAGPLRLRRENKALKRSEMGWARSSNRSQRNFTISGEDSKVVAVVAAASSFSEPIELEMDFRGNKVALFDGIEEGGIRASASYSHEIDEHDNERAVDGLQDRVNLLKRLSGDIHEEVESHNHMLDRMGNDMDSSRGVLSGTMDKFKMVFETKSSKRMFTLVASFVVVFLVVYYLTRANLSP</sequence>
<keyword evidence="7 13" id="KW-1133">Transmembrane helix</keyword>
<name>A0A498IYY6_MALDO</name>
<dbReference type="GO" id="GO:0015031">
    <property type="term" value="P:protein transport"/>
    <property type="evidence" value="ECO:0007669"/>
    <property type="project" value="UniProtKB-KW"/>
</dbReference>
<comment type="function">
    <text evidence="12">Required for vesicular transport from the ER to the Golgi complex. Functions as a SNARE associated with ER-derived vesicles.</text>
</comment>
<keyword evidence="8" id="KW-0333">Golgi apparatus</keyword>
<keyword evidence="5" id="KW-0256">Endoplasmic reticulum</keyword>
<evidence type="ECO:0000256" key="12">
    <source>
        <dbReference type="ARBA" id="ARBA00060029"/>
    </source>
</evidence>
<keyword evidence="6" id="KW-0653">Protein transport</keyword>
<dbReference type="AlphaFoldDB" id="A0A498IYY6"/>
<dbReference type="GO" id="GO:0005789">
    <property type="term" value="C:endoplasmic reticulum membrane"/>
    <property type="evidence" value="ECO:0007669"/>
    <property type="project" value="UniProtKB-SubCell"/>
</dbReference>
<organism evidence="15 16">
    <name type="scientific">Malus domestica</name>
    <name type="common">Apple</name>
    <name type="synonym">Pyrus malus</name>
    <dbReference type="NCBI Taxonomy" id="3750"/>
    <lineage>
        <taxon>Eukaryota</taxon>
        <taxon>Viridiplantae</taxon>
        <taxon>Streptophyta</taxon>
        <taxon>Embryophyta</taxon>
        <taxon>Tracheophyta</taxon>
        <taxon>Spermatophyta</taxon>
        <taxon>Magnoliopsida</taxon>
        <taxon>eudicotyledons</taxon>
        <taxon>Gunneridae</taxon>
        <taxon>Pentapetalae</taxon>
        <taxon>rosids</taxon>
        <taxon>fabids</taxon>
        <taxon>Rosales</taxon>
        <taxon>Rosaceae</taxon>
        <taxon>Amygdaloideae</taxon>
        <taxon>Maleae</taxon>
        <taxon>Malus</taxon>
    </lineage>
</organism>
<dbReference type="Proteomes" id="UP000290289">
    <property type="component" value="Chromosome 10"/>
</dbReference>
<evidence type="ECO:0000259" key="14">
    <source>
        <dbReference type="PROSITE" id="PS50192"/>
    </source>
</evidence>
<evidence type="ECO:0000256" key="4">
    <source>
        <dbReference type="ARBA" id="ARBA00022692"/>
    </source>
</evidence>
<comment type="similarity">
    <text evidence="11">Belongs to the BET1 family.</text>
</comment>
<feature type="domain" description="T-SNARE coiled-coil homology" evidence="14">
    <location>
        <begin position="107"/>
        <end position="169"/>
    </location>
</feature>
<evidence type="ECO:0000256" key="1">
    <source>
        <dbReference type="ARBA" id="ARBA00004163"/>
    </source>
</evidence>
<dbReference type="PROSITE" id="PS50192">
    <property type="entry name" value="T_SNARE"/>
    <property type="match status" value="1"/>
</dbReference>
<evidence type="ECO:0000256" key="7">
    <source>
        <dbReference type="ARBA" id="ARBA00022989"/>
    </source>
</evidence>
<dbReference type="SUPFAM" id="SSF58038">
    <property type="entry name" value="SNARE fusion complex"/>
    <property type="match status" value="1"/>
</dbReference>